<comment type="caution">
    <text evidence="1">The sequence shown here is derived from an EMBL/GenBank/DDBJ whole genome shotgun (WGS) entry which is preliminary data.</text>
</comment>
<protein>
    <submittedName>
        <fullName evidence="1">Uncharacterized protein</fullName>
    </submittedName>
</protein>
<keyword evidence="2" id="KW-1185">Reference proteome</keyword>
<dbReference type="Proteomes" id="UP000451471">
    <property type="component" value="Unassembled WGS sequence"/>
</dbReference>
<dbReference type="PROSITE" id="PS51257">
    <property type="entry name" value="PROKAR_LIPOPROTEIN"/>
    <property type="match status" value="1"/>
</dbReference>
<sequence length="77" mass="8225">MVPTTRRAVLRTVGAGALTTLAGCSVFDSPADPDPLRIGSIGIRNHHDEAHEVRVEVVADGERRYTGRTDIEAAEGN</sequence>
<proteinExistence type="predicted"/>
<dbReference type="RefSeq" id="WP_158204541.1">
    <property type="nucleotide sequence ID" value="NZ_WSZK01000015.1"/>
</dbReference>
<organism evidence="1 2">
    <name type="scientific">Halomarina oriensis</name>
    <dbReference type="NCBI Taxonomy" id="671145"/>
    <lineage>
        <taxon>Archaea</taxon>
        <taxon>Methanobacteriati</taxon>
        <taxon>Methanobacteriota</taxon>
        <taxon>Stenosarchaea group</taxon>
        <taxon>Halobacteria</taxon>
        <taxon>Halobacteriales</taxon>
        <taxon>Natronomonadaceae</taxon>
        <taxon>Halomarina</taxon>
    </lineage>
</organism>
<evidence type="ECO:0000313" key="2">
    <source>
        <dbReference type="Proteomes" id="UP000451471"/>
    </source>
</evidence>
<dbReference type="EMBL" id="WSZK01000015">
    <property type="protein sequence ID" value="MWG34911.1"/>
    <property type="molecule type" value="Genomic_DNA"/>
</dbReference>
<reference evidence="1 2" key="1">
    <citation type="submission" date="2019-12" db="EMBL/GenBank/DDBJ databases">
        <title>Halocatena pleomorpha gen. nov. sp. nov., an extremely halophilic archaeon of family Halobacteriaceae isolated from saltpan soil.</title>
        <authorList>
            <person name="Pal Y."/>
            <person name="Verma A."/>
            <person name="Krishnamurthi S."/>
            <person name="Kumar P."/>
        </authorList>
    </citation>
    <scope>NUCLEOTIDE SEQUENCE [LARGE SCALE GENOMIC DNA]</scope>
    <source>
        <strain evidence="1 2">JCM 16495</strain>
    </source>
</reference>
<dbReference type="AlphaFoldDB" id="A0A6B0GLY9"/>
<accession>A0A6B0GLY9</accession>
<gene>
    <name evidence="1" type="ORF">GQS65_10480</name>
</gene>
<name>A0A6B0GLY9_9EURY</name>
<evidence type="ECO:0000313" key="1">
    <source>
        <dbReference type="EMBL" id="MWG34911.1"/>
    </source>
</evidence>